<dbReference type="PANTHER" id="PTHR46579">
    <property type="entry name" value="F5/8 TYPE C DOMAIN-CONTAINING PROTEIN-RELATED"/>
    <property type="match status" value="1"/>
</dbReference>
<proteinExistence type="predicted"/>
<gene>
    <name evidence="2" type="primary">LOC117644054</name>
</gene>
<dbReference type="RefSeq" id="XP_034239130.1">
    <property type="nucleotide sequence ID" value="XM_034383239.1"/>
</dbReference>
<dbReference type="Proteomes" id="UP000515158">
    <property type="component" value="Unplaced"/>
</dbReference>
<keyword evidence="1" id="KW-1185">Reference proteome</keyword>
<accession>A0A6P8YPF5</accession>
<evidence type="ECO:0000313" key="1">
    <source>
        <dbReference type="Proteomes" id="UP000515158"/>
    </source>
</evidence>
<dbReference type="KEGG" id="tpal:117644054"/>
<dbReference type="PANTHER" id="PTHR46579:SF1">
    <property type="entry name" value="F5_8 TYPE C DOMAIN-CONTAINING PROTEIN"/>
    <property type="match status" value="1"/>
</dbReference>
<name>A0A6P8YPF5_THRPL</name>
<reference evidence="2" key="1">
    <citation type="submission" date="2025-08" db="UniProtKB">
        <authorList>
            <consortium name="RefSeq"/>
        </authorList>
    </citation>
    <scope>IDENTIFICATION</scope>
    <source>
        <tissue evidence="2">Total insect</tissue>
    </source>
</reference>
<dbReference type="GeneID" id="117644054"/>
<dbReference type="OrthoDB" id="8007085at2759"/>
<sequence>MFLLPLFTEMVHLKEGFPVRLHNSENETTVKVYLLFGCVDSPAKASFMNIKCHAGYCSCTKCLIVGEKSPRTDNVMVFLYEENVTRRSDANYLESVMEAVRTKKESKGVLGPSILAYMTHSSFIQSVSIDSMHALAIGVTKQLLRLWFDSKYKDKPFSLYQHAGRVNAMLTNLQLPHFVQRLPEDVTKLAFWKASLARNFLFYIAPVIMRSVMKPEYFENFLLLVNGSSLLHKSSLSDADLDLSDERLNSFCKGFEHLYGVRYMSSNIHSLLHLSETVRETGNLCLTNCFDLEGLNGQMVALVHGTLHAVQEIYQNMRVLAVMPSLIPNVKSDAVKLFYLKVTKQRKYLNITGKVGERTYVVGEMDTITKHFAKIHNLLTVLFPAPVEFRTFPRLYHGKFLFVSSTYDSGSRVSSFCAYTSPTGISHGVILTFLKTVTDPAQYFALVSKSDDLTVNIERFVKFKCEENYDLIDVSRLKCVSFGLHVQEDIFLVHCVKKPQ</sequence>
<dbReference type="AlphaFoldDB" id="A0A6P8YPF5"/>
<protein>
    <submittedName>
        <fullName evidence="2">Uncharacterized protein LOC117644054</fullName>
    </submittedName>
</protein>
<evidence type="ECO:0000313" key="2">
    <source>
        <dbReference type="RefSeq" id="XP_034239130.1"/>
    </source>
</evidence>
<dbReference type="InParanoid" id="A0A6P8YPF5"/>
<organism evidence="2">
    <name type="scientific">Thrips palmi</name>
    <name type="common">Melon thrips</name>
    <dbReference type="NCBI Taxonomy" id="161013"/>
    <lineage>
        <taxon>Eukaryota</taxon>
        <taxon>Metazoa</taxon>
        <taxon>Ecdysozoa</taxon>
        <taxon>Arthropoda</taxon>
        <taxon>Hexapoda</taxon>
        <taxon>Insecta</taxon>
        <taxon>Pterygota</taxon>
        <taxon>Neoptera</taxon>
        <taxon>Paraneoptera</taxon>
        <taxon>Thysanoptera</taxon>
        <taxon>Terebrantia</taxon>
        <taxon>Thripoidea</taxon>
        <taxon>Thripidae</taxon>
        <taxon>Thrips</taxon>
    </lineage>
</organism>